<reference evidence="2" key="1">
    <citation type="submission" date="2021-10" db="EMBL/GenBank/DDBJ databases">
        <title>Tropical sea cucumber genome reveals ecological adaptation and Cuvierian tubules defense mechanism.</title>
        <authorList>
            <person name="Chen T."/>
        </authorList>
    </citation>
    <scope>NUCLEOTIDE SEQUENCE</scope>
    <source>
        <strain evidence="2">Nanhai2018</strain>
        <tissue evidence="2">Muscle</tissue>
    </source>
</reference>
<accession>A0A9Q1CI97</accession>
<dbReference type="PANTHER" id="PTHR43157:SF72">
    <property type="entry name" value="RETINOL DEHYDROGENASE 14"/>
    <property type="match status" value="1"/>
</dbReference>
<dbReference type="EMBL" id="JAIZAY010000003">
    <property type="protein sequence ID" value="KAJ8045917.1"/>
    <property type="molecule type" value="Genomic_DNA"/>
</dbReference>
<keyword evidence="3" id="KW-1185">Reference proteome</keyword>
<dbReference type="OrthoDB" id="191139at2759"/>
<proteinExistence type="predicted"/>
<dbReference type="PANTHER" id="PTHR43157">
    <property type="entry name" value="PHOSPHATIDYLINOSITOL-GLYCAN BIOSYNTHESIS CLASS F PROTEIN-RELATED"/>
    <property type="match status" value="1"/>
</dbReference>
<dbReference type="Gene3D" id="3.40.50.720">
    <property type="entry name" value="NAD(P)-binding Rossmann-like Domain"/>
    <property type="match status" value="1"/>
</dbReference>
<dbReference type="InterPro" id="IPR036291">
    <property type="entry name" value="NAD(P)-bd_dom_sf"/>
</dbReference>
<dbReference type="AlphaFoldDB" id="A0A9Q1CI97"/>
<dbReference type="Proteomes" id="UP001152320">
    <property type="component" value="Chromosome 3"/>
</dbReference>
<sequence>MEESNLWYAKYLAVSVVLGTTTALLKRFFSGGVCKSVRMLTGKTVIVTGANTGIGKETAMDLAKRKARVILACRDTIKAKKAAEEITREAVKANVEANILVKHLDLASLASINKFCDEILSTEHQIDVLINNAGVFQCPYMLTEDGFEMQMGVNHLGHFLLTNRLLPLLQKACPSRVLILTSALHKRGKIKLDDLNSKKRYSKRAAYSNSKLANVLFAKELHKRFHSRGINVCCIHPGIVRTELGRHIKVSPLMNMIVSPLMWLFFKSPWYGAQTSIYCAIAGELEGQSGGYYGDCKEEPFPCVENATEEMQEKLWTLSEKLTGLYVP</sequence>
<gene>
    <name evidence="2" type="ORF">HOLleu_09036</name>
</gene>
<keyword evidence="1" id="KW-0560">Oxidoreductase</keyword>
<dbReference type="PRINTS" id="PR00081">
    <property type="entry name" value="GDHRDH"/>
</dbReference>
<evidence type="ECO:0000313" key="2">
    <source>
        <dbReference type="EMBL" id="KAJ8045917.1"/>
    </source>
</evidence>
<protein>
    <submittedName>
        <fullName evidence="2">Retinol dehydrogenase 14</fullName>
    </submittedName>
</protein>
<dbReference type="InterPro" id="IPR002347">
    <property type="entry name" value="SDR_fam"/>
</dbReference>
<dbReference type="SUPFAM" id="SSF51735">
    <property type="entry name" value="NAD(P)-binding Rossmann-fold domains"/>
    <property type="match status" value="1"/>
</dbReference>
<dbReference type="GO" id="GO:0016491">
    <property type="term" value="F:oxidoreductase activity"/>
    <property type="evidence" value="ECO:0007669"/>
    <property type="project" value="UniProtKB-KW"/>
</dbReference>
<name>A0A9Q1CI97_HOLLE</name>
<organism evidence="2 3">
    <name type="scientific">Holothuria leucospilota</name>
    <name type="common">Black long sea cucumber</name>
    <name type="synonym">Mertensiothuria leucospilota</name>
    <dbReference type="NCBI Taxonomy" id="206669"/>
    <lineage>
        <taxon>Eukaryota</taxon>
        <taxon>Metazoa</taxon>
        <taxon>Echinodermata</taxon>
        <taxon>Eleutherozoa</taxon>
        <taxon>Echinozoa</taxon>
        <taxon>Holothuroidea</taxon>
        <taxon>Aspidochirotacea</taxon>
        <taxon>Aspidochirotida</taxon>
        <taxon>Holothuriidae</taxon>
        <taxon>Holothuria</taxon>
    </lineage>
</organism>
<comment type="caution">
    <text evidence="2">The sequence shown here is derived from an EMBL/GenBank/DDBJ whole genome shotgun (WGS) entry which is preliminary data.</text>
</comment>
<evidence type="ECO:0000313" key="3">
    <source>
        <dbReference type="Proteomes" id="UP001152320"/>
    </source>
</evidence>
<evidence type="ECO:0000256" key="1">
    <source>
        <dbReference type="ARBA" id="ARBA00023002"/>
    </source>
</evidence>
<dbReference type="Pfam" id="PF00106">
    <property type="entry name" value="adh_short"/>
    <property type="match status" value="1"/>
</dbReference>